<dbReference type="PANTHER" id="PTHR13495:SF0">
    <property type="entry name" value="PSME3-INTERACTING PROTEIN"/>
    <property type="match status" value="1"/>
</dbReference>
<accession>A0A1K0GAX7</accession>
<gene>
    <name evidence="6" type="ORF">UBRO2_02504</name>
    <name evidence="5" type="ORF">UBRO_07704</name>
</gene>
<keyword evidence="8" id="KW-1185">Reference proteome</keyword>
<feature type="compositionally biased region" description="Polar residues" evidence="3">
    <location>
        <begin position="8"/>
        <end position="18"/>
    </location>
</feature>
<evidence type="ECO:0000313" key="6">
    <source>
        <dbReference type="EMBL" id="SYW78312.1"/>
    </source>
</evidence>
<organism evidence="5 7">
    <name type="scientific">Ustilago bromivora</name>
    <dbReference type="NCBI Taxonomy" id="307758"/>
    <lineage>
        <taxon>Eukaryota</taxon>
        <taxon>Fungi</taxon>
        <taxon>Dikarya</taxon>
        <taxon>Basidiomycota</taxon>
        <taxon>Ustilaginomycotina</taxon>
        <taxon>Ustilaginomycetes</taxon>
        <taxon>Ustilaginales</taxon>
        <taxon>Ustilaginaceae</taxon>
        <taxon>Ustilago</taxon>
    </lineage>
</organism>
<feature type="region of interest" description="Disordered" evidence="3">
    <location>
        <begin position="75"/>
        <end position="201"/>
    </location>
</feature>
<evidence type="ECO:0000256" key="1">
    <source>
        <dbReference type="ARBA" id="ARBA00004123"/>
    </source>
</evidence>
<dbReference type="AlphaFoldDB" id="A0A1K0GAX7"/>
<dbReference type="OrthoDB" id="75720at2759"/>
<name>A0A1K0GAX7_9BASI</name>
<evidence type="ECO:0000259" key="4">
    <source>
        <dbReference type="Pfam" id="PF10187"/>
    </source>
</evidence>
<evidence type="ECO:0000256" key="2">
    <source>
        <dbReference type="ARBA" id="ARBA00023242"/>
    </source>
</evidence>
<feature type="domain" description="FAM192A/Fyv6 N-terminal" evidence="4">
    <location>
        <begin position="14"/>
        <end position="106"/>
    </location>
</feature>
<evidence type="ECO:0000313" key="7">
    <source>
        <dbReference type="Proteomes" id="UP000179920"/>
    </source>
</evidence>
<feature type="compositionally biased region" description="Polar residues" evidence="3">
    <location>
        <begin position="191"/>
        <end position="201"/>
    </location>
</feature>
<dbReference type="EMBL" id="ULHB01000039">
    <property type="protein sequence ID" value="SYW78312.1"/>
    <property type="molecule type" value="Genomic_DNA"/>
</dbReference>
<feature type="compositionally biased region" description="Basic and acidic residues" evidence="3">
    <location>
        <begin position="84"/>
        <end position="106"/>
    </location>
</feature>
<feature type="compositionally biased region" description="Low complexity" evidence="3">
    <location>
        <begin position="24"/>
        <end position="33"/>
    </location>
</feature>
<dbReference type="Proteomes" id="UP000658997">
    <property type="component" value="Unassembled WGS sequence"/>
</dbReference>
<reference evidence="6" key="3">
    <citation type="submission" date="2018-08" db="EMBL/GenBank/DDBJ databases">
        <authorList>
            <person name="Guldener U."/>
        </authorList>
    </citation>
    <scope>NUCLEOTIDE SEQUENCE</scope>
    <source>
        <strain evidence="6">UB2</strain>
    </source>
</reference>
<comment type="subcellular location">
    <subcellularLocation>
        <location evidence="1">Nucleus</location>
    </subcellularLocation>
</comment>
<dbReference type="PANTHER" id="PTHR13495">
    <property type="entry name" value="NEFA-INTERACTING NUCLEAR PROTEIN NIP30"/>
    <property type="match status" value="1"/>
</dbReference>
<dbReference type="EMBL" id="LT558132">
    <property type="protein sequence ID" value="SAM85141.1"/>
    <property type="molecule type" value="Genomic_DNA"/>
</dbReference>
<evidence type="ECO:0000256" key="3">
    <source>
        <dbReference type="SAM" id="MobiDB-lite"/>
    </source>
</evidence>
<protein>
    <submittedName>
        <fullName evidence="5">Related to NEFA-interacting nuclear protein NIP30</fullName>
    </submittedName>
</protein>
<keyword evidence="2" id="KW-0539">Nucleus</keyword>
<sequence length="201" mass="22618">MIPIKPTSVASRFVSQSELEAARSSSSSTSSSTAPDGDYDPRSLFERLQANKEVKDAKYDEMFKLSNQFRGIDESESEFLAGVAEERKREEEERRRREREELELFRAQKSGKVKFGEGTEEERVRKKEVEKEEEKANEEEKGQKDETKLRGSGGGKKKRKANSSLLGVVKKKPSTPGTTFSSGETEKAKPSTIQTTQGRET</sequence>
<proteinExistence type="predicted"/>
<dbReference type="GO" id="GO:0005634">
    <property type="term" value="C:nucleus"/>
    <property type="evidence" value="ECO:0007669"/>
    <property type="project" value="UniProtKB-SubCell"/>
</dbReference>
<dbReference type="InterPro" id="IPR019331">
    <property type="entry name" value="FAM192A/Fyv6_N"/>
</dbReference>
<reference evidence="5" key="1">
    <citation type="submission" date="2016-04" db="EMBL/GenBank/DDBJ databases">
        <authorList>
            <person name="Evans L.H."/>
            <person name="Alamgir A."/>
            <person name="Owens N."/>
            <person name="Weber N.D."/>
            <person name="Virtaneva K."/>
            <person name="Barbian K."/>
            <person name="Babar A."/>
            <person name="Rosenke K."/>
        </authorList>
    </citation>
    <scope>NUCLEOTIDE SEQUENCE</scope>
    <source>
        <strain evidence="5">UB2112</strain>
    </source>
</reference>
<evidence type="ECO:0000313" key="5">
    <source>
        <dbReference type="EMBL" id="SAM85141.1"/>
    </source>
</evidence>
<reference evidence="7" key="2">
    <citation type="submission" date="2016-04" db="EMBL/GenBank/DDBJ databases">
        <authorList>
            <person name="Guldener U."/>
            <person name="Guldener U."/>
        </authorList>
    </citation>
    <scope>NUCLEOTIDE SEQUENCE [LARGE SCALE GENOMIC DNA]</scope>
    <source>
        <strain evidence="7">UB2112</strain>
    </source>
</reference>
<dbReference type="InterPro" id="IPR039845">
    <property type="entry name" value="FAM192A"/>
</dbReference>
<dbReference type="Pfam" id="PF10187">
    <property type="entry name" value="FAM192A_Fyv6_N"/>
    <property type="match status" value="1"/>
</dbReference>
<evidence type="ECO:0000313" key="8">
    <source>
        <dbReference type="Proteomes" id="UP000658997"/>
    </source>
</evidence>
<feature type="compositionally biased region" description="Basic and acidic residues" evidence="3">
    <location>
        <begin position="114"/>
        <end position="149"/>
    </location>
</feature>
<dbReference type="Proteomes" id="UP000179920">
    <property type="component" value="Chromosome XVI"/>
</dbReference>
<feature type="region of interest" description="Disordered" evidence="3">
    <location>
        <begin position="1"/>
        <end position="42"/>
    </location>
</feature>